<comment type="caution">
    <text evidence="2">The sequence shown here is derived from an EMBL/GenBank/DDBJ whole genome shotgun (WGS) entry which is preliminary data.</text>
</comment>
<organism evidence="2 3">
    <name type="scientific">Platysternon megacephalum</name>
    <name type="common">big-headed turtle</name>
    <dbReference type="NCBI Taxonomy" id="55544"/>
    <lineage>
        <taxon>Eukaryota</taxon>
        <taxon>Metazoa</taxon>
        <taxon>Chordata</taxon>
        <taxon>Craniata</taxon>
        <taxon>Vertebrata</taxon>
        <taxon>Euteleostomi</taxon>
        <taxon>Archelosauria</taxon>
        <taxon>Testudinata</taxon>
        <taxon>Testudines</taxon>
        <taxon>Cryptodira</taxon>
        <taxon>Durocryptodira</taxon>
        <taxon>Testudinoidea</taxon>
        <taxon>Platysternidae</taxon>
        <taxon>Platysternon</taxon>
    </lineage>
</organism>
<keyword evidence="2" id="KW-0808">Transferase</keyword>
<dbReference type="EMBL" id="QXTE01000718">
    <property type="protein sequence ID" value="TFJ96278.1"/>
    <property type="molecule type" value="Genomic_DNA"/>
</dbReference>
<reference evidence="2 3" key="1">
    <citation type="submission" date="2019-04" db="EMBL/GenBank/DDBJ databases">
        <title>Draft genome of the big-headed turtle Platysternon megacephalum.</title>
        <authorList>
            <person name="Gong S."/>
        </authorList>
    </citation>
    <scope>NUCLEOTIDE SEQUENCE [LARGE SCALE GENOMIC DNA]</scope>
    <source>
        <strain evidence="2">DO16091913</strain>
        <tissue evidence="2">Muscle</tissue>
    </source>
</reference>
<gene>
    <name evidence="2" type="ORF">DR999_PMT21943</name>
</gene>
<keyword evidence="2" id="KW-0670">Pyruvate</keyword>
<name>A0A4D9DH38_9SAUR</name>
<feature type="compositionally biased region" description="Polar residues" evidence="1">
    <location>
        <begin position="117"/>
        <end position="128"/>
    </location>
</feature>
<accession>A0A4D9DH38</accession>
<keyword evidence="2" id="KW-0032">Aminotransferase</keyword>
<evidence type="ECO:0000313" key="2">
    <source>
        <dbReference type="EMBL" id="TFJ96278.1"/>
    </source>
</evidence>
<feature type="region of interest" description="Disordered" evidence="1">
    <location>
        <begin position="111"/>
        <end position="158"/>
    </location>
</feature>
<keyword evidence="3" id="KW-1185">Reference proteome</keyword>
<dbReference type="AlphaFoldDB" id="A0A4D9DH38"/>
<evidence type="ECO:0000256" key="1">
    <source>
        <dbReference type="SAM" id="MobiDB-lite"/>
    </source>
</evidence>
<protein>
    <submittedName>
        <fullName evidence="2">Omega amino acid--pyruvate aminotransferase</fullName>
    </submittedName>
</protein>
<dbReference type="GO" id="GO:0008483">
    <property type="term" value="F:transaminase activity"/>
    <property type="evidence" value="ECO:0007669"/>
    <property type="project" value="UniProtKB-KW"/>
</dbReference>
<dbReference type="Proteomes" id="UP000297703">
    <property type="component" value="Unassembled WGS sequence"/>
</dbReference>
<sequence length="203" mass="21930">MVPLFTPGPSDALYPGHTNTHLLTSAWTLLPQPPPSFPPLLKSSSPGNAQLFPLCPHGSVPQGWAARELPGQGHVCGAVWDAASDIKNHNNPAGSQRGSVSSQRRLLPRALSAHGGNRSTASGSQAEQRGNKRQEEAEPRRGGEKRPPSIAEHRPCREREAGIQLLSLRVTHPDTEHKAPGFIRYSKGFAKSAWKQSECVSCF</sequence>
<evidence type="ECO:0000313" key="3">
    <source>
        <dbReference type="Proteomes" id="UP000297703"/>
    </source>
</evidence>
<feature type="compositionally biased region" description="Basic and acidic residues" evidence="1">
    <location>
        <begin position="129"/>
        <end position="158"/>
    </location>
</feature>
<proteinExistence type="predicted"/>
<reference evidence="2 3" key="2">
    <citation type="submission" date="2019-04" db="EMBL/GenBank/DDBJ databases">
        <title>The genome sequence of big-headed turtle.</title>
        <authorList>
            <person name="Gong S."/>
        </authorList>
    </citation>
    <scope>NUCLEOTIDE SEQUENCE [LARGE SCALE GENOMIC DNA]</scope>
    <source>
        <strain evidence="2">DO16091913</strain>
        <tissue evidence="2">Muscle</tissue>
    </source>
</reference>